<gene>
    <name evidence="1" type="ORF">Pint_32263</name>
</gene>
<accession>A0ACC0XTQ4</accession>
<comment type="caution">
    <text evidence="1">The sequence shown here is derived from an EMBL/GenBank/DDBJ whole genome shotgun (WGS) entry which is preliminary data.</text>
</comment>
<sequence length="575" mass="63127">MIVLFILQSSWTKKAAEVDSPQLLSPSCHLTDAPDSICAQVIHTKPESFSNGWVHVSETKDGHEQNEQRDDIAMGKDLEIGVSEDPEKLFTNQTRKRHSKLSEVDNRPFDNGQLQLDNESARGKWRDQAAGVISTNATNPLAEGSNFDAINGPSDISRVKVSGDCGEMPSLELTLKRLRGVEVGRSAANDDCNVLRHSDFSAFSKYDINLNALIYSCLVLLASNNGPKLLFFFYLFFPVVVELEYADTIPRLLQISISYLIMWLAVSSKLLMAPIGNAGSCSPLDNGSVAMKTETMQNFPSHANGPPLNQQSNGSSNNNDMASTAKYSTSKPEALNDKSESISAFKPFHSSAFQSLQNGRIYSSQQVLPEKADDMGVNTIQAQLRGTHHLVHIQNHQHHHRHYHQRDHNVQHYQSQQDQDDLSVKNMAAAAPQCGSSNVFEGTTETNVGNYSVNGSASGSNHGSNGQNGSSTGLNAGITNLESDNGAAGKSGVSGNIVDEERAAQREAALMKFRQKRKERCFGKRVRYHSRKKLAEQRPRVRGQFVRQTVSDSKAGKDYSSNDLTSDDNSGDNLR</sequence>
<dbReference type="Proteomes" id="UP001163603">
    <property type="component" value="Chromosome 11"/>
</dbReference>
<dbReference type="EMBL" id="CM047746">
    <property type="protein sequence ID" value="KAJ0021722.1"/>
    <property type="molecule type" value="Genomic_DNA"/>
</dbReference>
<evidence type="ECO:0000313" key="2">
    <source>
        <dbReference type="Proteomes" id="UP001163603"/>
    </source>
</evidence>
<protein>
    <submittedName>
        <fullName evidence="1">Uncharacterized protein</fullName>
    </submittedName>
</protein>
<name>A0ACC0XTQ4_9ROSI</name>
<evidence type="ECO:0000313" key="1">
    <source>
        <dbReference type="EMBL" id="KAJ0021722.1"/>
    </source>
</evidence>
<organism evidence="1 2">
    <name type="scientific">Pistacia integerrima</name>
    <dbReference type="NCBI Taxonomy" id="434235"/>
    <lineage>
        <taxon>Eukaryota</taxon>
        <taxon>Viridiplantae</taxon>
        <taxon>Streptophyta</taxon>
        <taxon>Embryophyta</taxon>
        <taxon>Tracheophyta</taxon>
        <taxon>Spermatophyta</taxon>
        <taxon>Magnoliopsida</taxon>
        <taxon>eudicotyledons</taxon>
        <taxon>Gunneridae</taxon>
        <taxon>Pentapetalae</taxon>
        <taxon>rosids</taxon>
        <taxon>malvids</taxon>
        <taxon>Sapindales</taxon>
        <taxon>Anacardiaceae</taxon>
        <taxon>Pistacia</taxon>
    </lineage>
</organism>
<keyword evidence="2" id="KW-1185">Reference proteome</keyword>
<reference evidence="2" key="1">
    <citation type="journal article" date="2023" name="G3 (Bethesda)">
        <title>Genome assembly and association tests identify interacting loci associated with vigor, precocity, and sex in interspecific pistachio rootstocks.</title>
        <authorList>
            <person name="Palmer W."/>
            <person name="Jacygrad E."/>
            <person name="Sagayaradj S."/>
            <person name="Cavanaugh K."/>
            <person name="Han R."/>
            <person name="Bertier L."/>
            <person name="Beede B."/>
            <person name="Kafkas S."/>
            <person name="Golino D."/>
            <person name="Preece J."/>
            <person name="Michelmore R."/>
        </authorList>
    </citation>
    <scope>NUCLEOTIDE SEQUENCE [LARGE SCALE GENOMIC DNA]</scope>
</reference>
<proteinExistence type="predicted"/>